<dbReference type="SUPFAM" id="SSF53474">
    <property type="entry name" value="alpha/beta-Hydrolases"/>
    <property type="match status" value="1"/>
</dbReference>
<name>A0ABW3S437_9BACL</name>
<dbReference type="PANTHER" id="PTHR43798">
    <property type="entry name" value="MONOACYLGLYCEROL LIPASE"/>
    <property type="match status" value="1"/>
</dbReference>
<evidence type="ECO:0000256" key="1">
    <source>
        <dbReference type="ARBA" id="ARBA00022801"/>
    </source>
</evidence>
<gene>
    <name evidence="3" type="ORF">ACFQ3W_23980</name>
</gene>
<feature type="domain" description="AB hydrolase-1" evidence="2">
    <location>
        <begin position="51"/>
        <end position="274"/>
    </location>
</feature>
<dbReference type="Proteomes" id="UP001597262">
    <property type="component" value="Unassembled WGS sequence"/>
</dbReference>
<keyword evidence="1 3" id="KW-0378">Hydrolase</keyword>
<evidence type="ECO:0000313" key="3">
    <source>
        <dbReference type="EMBL" id="MFD1179333.1"/>
    </source>
</evidence>
<dbReference type="RefSeq" id="WP_379321760.1">
    <property type="nucleotide sequence ID" value="NZ_JBHTLM010000029.1"/>
</dbReference>
<keyword evidence="4" id="KW-1185">Reference proteome</keyword>
<dbReference type="InterPro" id="IPR050266">
    <property type="entry name" value="AB_hydrolase_sf"/>
</dbReference>
<dbReference type="InterPro" id="IPR029058">
    <property type="entry name" value="AB_hydrolase_fold"/>
</dbReference>
<protein>
    <submittedName>
        <fullName evidence="3">Alpha/beta fold hydrolase</fullName>
    </submittedName>
</protein>
<dbReference type="EMBL" id="JBHTLM010000029">
    <property type="protein sequence ID" value="MFD1179333.1"/>
    <property type="molecule type" value="Genomic_DNA"/>
</dbReference>
<organism evidence="3 4">
    <name type="scientific">Paenibacillus puldeungensis</name>
    <dbReference type="NCBI Taxonomy" id="696536"/>
    <lineage>
        <taxon>Bacteria</taxon>
        <taxon>Bacillati</taxon>
        <taxon>Bacillota</taxon>
        <taxon>Bacilli</taxon>
        <taxon>Bacillales</taxon>
        <taxon>Paenibacillaceae</taxon>
        <taxon>Paenibacillus</taxon>
    </lineage>
</organism>
<dbReference type="InterPro" id="IPR000073">
    <property type="entry name" value="AB_hydrolase_1"/>
</dbReference>
<sequence>MKIYRTQKAQRNILSTYDRLLAEWGTEVSQIDIMTRYGSTHVNMFGEADAPPILLFHGVGDDSALMWIYNAAALAPHFRLYAVDTLGGPGKSIPNTSYNKEFDDAVWIDDILDCLELEHVDIAGVSHGGYLAQYYALVRPERVGKVISMASSVSAGSAGNPVKTMLRIFLPEALFPTKQNTKKLLMKLSGRNSAAFTGNPLIVEHFTYLMRGYNNMAMGYHKVTGFTDEQIDLIRSKVLYLVGEADPFSQLGGKAVLEKYQMNVQFFDDVGHGINHEIADEINRILIEYFSK</sequence>
<accession>A0ABW3S437</accession>
<evidence type="ECO:0000259" key="2">
    <source>
        <dbReference type="Pfam" id="PF00561"/>
    </source>
</evidence>
<comment type="caution">
    <text evidence="3">The sequence shown here is derived from an EMBL/GenBank/DDBJ whole genome shotgun (WGS) entry which is preliminary data.</text>
</comment>
<dbReference type="Gene3D" id="3.40.50.1820">
    <property type="entry name" value="alpha/beta hydrolase"/>
    <property type="match status" value="1"/>
</dbReference>
<reference evidence="4" key="1">
    <citation type="journal article" date="2019" name="Int. J. Syst. Evol. Microbiol.">
        <title>The Global Catalogue of Microorganisms (GCM) 10K type strain sequencing project: providing services to taxonomists for standard genome sequencing and annotation.</title>
        <authorList>
            <consortium name="The Broad Institute Genomics Platform"/>
            <consortium name="The Broad Institute Genome Sequencing Center for Infectious Disease"/>
            <person name="Wu L."/>
            <person name="Ma J."/>
        </authorList>
    </citation>
    <scope>NUCLEOTIDE SEQUENCE [LARGE SCALE GENOMIC DNA]</scope>
    <source>
        <strain evidence="4">CCUG 59189</strain>
    </source>
</reference>
<dbReference type="GO" id="GO:0016787">
    <property type="term" value="F:hydrolase activity"/>
    <property type="evidence" value="ECO:0007669"/>
    <property type="project" value="UniProtKB-KW"/>
</dbReference>
<proteinExistence type="predicted"/>
<dbReference type="PANTHER" id="PTHR43798:SF31">
    <property type="entry name" value="AB HYDROLASE SUPERFAMILY PROTEIN YCLE"/>
    <property type="match status" value="1"/>
</dbReference>
<evidence type="ECO:0000313" key="4">
    <source>
        <dbReference type="Proteomes" id="UP001597262"/>
    </source>
</evidence>
<dbReference type="Pfam" id="PF00561">
    <property type="entry name" value="Abhydrolase_1"/>
    <property type="match status" value="1"/>
</dbReference>